<dbReference type="Proteomes" id="UP000481861">
    <property type="component" value="Unassembled WGS sequence"/>
</dbReference>
<dbReference type="AlphaFoldDB" id="A0A7C8I295"/>
<gene>
    <name evidence="1" type="ORF">BDV95DRAFT_613055</name>
</gene>
<evidence type="ECO:0000313" key="2">
    <source>
        <dbReference type="Proteomes" id="UP000481861"/>
    </source>
</evidence>
<keyword evidence="2" id="KW-1185">Reference proteome</keyword>
<reference evidence="1 2" key="1">
    <citation type="submission" date="2020-01" db="EMBL/GenBank/DDBJ databases">
        <authorList>
            <consortium name="DOE Joint Genome Institute"/>
            <person name="Haridas S."/>
            <person name="Albert R."/>
            <person name="Binder M."/>
            <person name="Bloem J."/>
            <person name="Labutti K."/>
            <person name="Salamov A."/>
            <person name="Andreopoulos B."/>
            <person name="Baker S.E."/>
            <person name="Barry K."/>
            <person name="Bills G."/>
            <person name="Bluhm B.H."/>
            <person name="Cannon C."/>
            <person name="Castanera R."/>
            <person name="Culley D.E."/>
            <person name="Daum C."/>
            <person name="Ezra D."/>
            <person name="Gonzalez J.B."/>
            <person name="Henrissat B."/>
            <person name="Kuo A."/>
            <person name="Liang C."/>
            <person name="Lipzen A."/>
            <person name="Lutzoni F."/>
            <person name="Magnuson J."/>
            <person name="Mondo S."/>
            <person name="Nolan M."/>
            <person name="Ohm R."/>
            <person name="Pangilinan J."/>
            <person name="Park H.-J.H."/>
            <person name="Ramirez L."/>
            <person name="Alfaro M."/>
            <person name="Sun H."/>
            <person name="Tritt A."/>
            <person name="Yoshinaga Y."/>
            <person name="Zwiers L.-H.L."/>
            <person name="Turgeon B.G."/>
            <person name="Goodwin S.B."/>
            <person name="Spatafora J.W."/>
            <person name="Crous P.W."/>
            <person name="Grigoriev I.V."/>
        </authorList>
    </citation>
    <scope>NUCLEOTIDE SEQUENCE [LARGE SCALE GENOMIC DNA]</scope>
    <source>
        <strain evidence="1 2">CBS 611.86</strain>
    </source>
</reference>
<sequence>MTTTPEAEFSSILCAADGLWEYDPRGKVRIAFLENGTGYLSCSTEMSTFLGVNFHWSLVATTTAPPSLLTRLLSPLNIVYPPAQTGTLAITLVSQDNPTPAPTRPTNAFNTLPLQAPRLQEWYLTPAAFQRKTFNVSLQRGSFWPPEVEDAQAAQQAGWVRKYGWWMSWDKSPVPSAEEWTSVKGGPEANEWWEVRDFVGWMEGGM</sequence>
<comment type="caution">
    <text evidence="1">The sequence shown here is derived from an EMBL/GenBank/DDBJ whole genome shotgun (WGS) entry which is preliminary data.</text>
</comment>
<organism evidence="1 2">
    <name type="scientific">Massariosphaeria phaeospora</name>
    <dbReference type="NCBI Taxonomy" id="100035"/>
    <lineage>
        <taxon>Eukaryota</taxon>
        <taxon>Fungi</taxon>
        <taxon>Dikarya</taxon>
        <taxon>Ascomycota</taxon>
        <taxon>Pezizomycotina</taxon>
        <taxon>Dothideomycetes</taxon>
        <taxon>Pleosporomycetidae</taxon>
        <taxon>Pleosporales</taxon>
        <taxon>Pleosporales incertae sedis</taxon>
        <taxon>Massariosphaeria</taxon>
    </lineage>
</organism>
<dbReference type="OrthoDB" id="3917213at2759"/>
<protein>
    <submittedName>
        <fullName evidence="1">Uncharacterized protein</fullName>
    </submittedName>
</protein>
<evidence type="ECO:0000313" key="1">
    <source>
        <dbReference type="EMBL" id="KAF2864893.1"/>
    </source>
</evidence>
<proteinExistence type="predicted"/>
<dbReference type="EMBL" id="JAADJZ010000038">
    <property type="protein sequence ID" value="KAF2864893.1"/>
    <property type="molecule type" value="Genomic_DNA"/>
</dbReference>
<accession>A0A7C8I295</accession>
<name>A0A7C8I295_9PLEO</name>